<organism evidence="9 10">
    <name type="scientific">Streptomonospora nanhaiensis</name>
    <dbReference type="NCBI Taxonomy" id="1323731"/>
    <lineage>
        <taxon>Bacteria</taxon>
        <taxon>Bacillati</taxon>
        <taxon>Actinomycetota</taxon>
        <taxon>Actinomycetes</taxon>
        <taxon>Streptosporangiales</taxon>
        <taxon>Nocardiopsidaceae</taxon>
        <taxon>Streptomonospora</taxon>
    </lineage>
</organism>
<keyword evidence="3" id="KW-1003">Cell membrane</keyword>
<name>A0A853BFM5_9ACTN</name>
<keyword evidence="2 7" id="KW-0813">Transport</keyword>
<dbReference type="InterPro" id="IPR000515">
    <property type="entry name" value="MetI-like"/>
</dbReference>
<dbReference type="SUPFAM" id="SSF161098">
    <property type="entry name" value="MetI-like"/>
    <property type="match status" value="1"/>
</dbReference>
<comment type="subcellular location">
    <subcellularLocation>
        <location evidence="1 7">Cell membrane</location>
        <topology evidence="1 7">Multi-pass membrane protein</topology>
    </subcellularLocation>
</comment>
<feature type="transmembrane region" description="Helical" evidence="7">
    <location>
        <begin position="221"/>
        <end position="245"/>
    </location>
</feature>
<keyword evidence="6 7" id="KW-0472">Membrane</keyword>
<feature type="transmembrane region" description="Helical" evidence="7">
    <location>
        <begin position="41"/>
        <end position="62"/>
    </location>
</feature>
<evidence type="ECO:0000256" key="3">
    <source>
        <dbReference type="ARBA" id="ARBA00022475"/>
    </source>
</evidence>
<dbReference type="PROSITE" id="PS50928">
    <property type="entry name" value="ABC_TM1"/>
    <property type="match status" value="1"/>
</dbReference>
<dbReference type="GO" id="GO:0071916">
    <property type="term" value="F:dipeptide transmembrane transporter activity"/>
    <property type="evidence" value="ECO:0007669"/>
    <property type="project" value="TreeGrafter"/>
</dbReference>
<dbReference type="AlphaFoldDB" id="A0A853BFM5"/>
<dbReference type="CDD" id="cd06261">
    <property type="entry name" value="TM_PBP2"/>
    <property type="match status" value="1"/>
</dbReference>
<feature type="transmembrane region" description="Helical" evidence="7">
    <location>
        <begin position="139"/>
        <end position="158"/>
    </location>
</feature>
<dbReference type="GO" id="GO:0005886">
    <property type="term" value="C:plasma membrane"/>
    <property type="evidence" value="ECO:0007669"/>
    <property type="project" value="UniProtKB-SubCell"/>
</dbReference>
<dbReference type="PANTHER" id="PTHR43386:SF1">
    <property type="entry name" value="D,D-DIPEPTIDE TRANSPORT SYSTEM PERMEASE PROTEIN DDPC-RELATED"/>
    <property type="match status" value="1"/>
</dbReference>
<feature type="transmembrane region" description="Helical" evidence="7">
    <location>
        <begin position="164"/>
        <end position="183"/>
    </location>
</feature>
<evidence type="ECO:0000259" key="8">
    <source>
        <dbReference type="PROSITE" id="PS50928"/>
    </source>
</evidence>
<evidence type="ECO:0000313" key="10">
    <source>
        <dbReference type="Proteomes" id="UP000575985"/>
    </source>
</evidence>
<dbReference type="Proteomes" id="UP000575985">
    <property type="component" value="Unassembled WGS sequence"/>
</dbReference>
<evidence type="ECO:0000256" key="6">
    <source>
        <dbReference type="ARBA" id="ARBA00023136"/>
    </source>
</evidence>
<proteinExistence type="inferred from homology"/>
<evidence type="ECO:0000256" key="5">
    <source>
        <dbReference type="ARBA" id="ARBA00022989"/>
    </source>
</evidence>
<reference evidence="9 10" key="1">
    <citation type="submission" date="2020-07" db="EMBL/GenBank/DDBJ databases">
        <title>Sequencing the genomes of 1000 actinobacteria strains.</title>
        <authorList>
            <person name="Klenk H.-P."/>
        </authorList>
    </citation>
    <scope>NUCLEOTIDE SEQUENCE [LARGE SCALE GENOMIC DNA]</scope>
    <source>
        <strain evidence="9 10">DSM 45927</strain>
    </source>
</reference>
<feature type="transmembrane region" description="Helical" evidence="7">
    <location>
        <begin position="271"/>
        <end position="295"/>
    </location>
</feature>
<dbReference type="EMBL" id="JACCFO010000001">
    <property type="protein sequence ID" value="NYI94133.1"/>
    <property type="molecule type" value="Genomic_DNA"/>
</dbReference>
<feature type="domain" description="ABC transmembrane type-1" evidence="8">
    <location>
        <begin position="100"/>
        <end position="292"/>
    </location>
</feature>
<protein>
    <submittedName>
        <fullName evidence="9">Peptide/nickel transport system permease protein</fullName>
    </submittedName>
</protein>
<keyword evidence="10" id="KW-1185">Reference proteome</keyword>
<evidence type="ECO:0000313" key="9">
    <source>
        <dbReference type="EMBL" id="NYI94133.1"/>
    </source>
</evidence>
<keyword evidence="5 7" id="KW-1133">Transmembrane helix</keyword>
<dbReference type="Gene3D" id="1.10.3720.10">
    <property type="entry name" value="MetI-like"/>
    <property type="match status" value="1"/>
</dbReference>
<comment type="caution">
    <text evidence="9">The sequence shown here is derived from an EMBL/GenBank/DDBJ whole genome shotgun (WGS) entry which is preliminary data.</text>
</comment>
<comment type="similarity">
    <text evidence="7">Belongs to the binding-protein-dependent transport system permease family.</text>
</comment>
<dbReference type="Pfam" id="PF00528">
    <property type="entry name" value="BPD_transp_1"/>
    <property type="match status" value="1"/>
</dbReference>
<evidence type="ECO:0000256" key="2">
    <source>
        <dbReference type="ARBA" id="ARBA00022448"/>
    </source>
</evidence>
<dbReference type="PANTHER" id="PTHR43386">
    <property type="entry name" value="OLIGOPEPTIDE TRANSPORT SYSTEM PERMEASE PROTEIN APPC"/>
    <property type="match status" value="1"/>
</dbReference>
<evidence type="ECO:0000256" key="4">
    <source>
        <dbReference type="ARBA" id="ARBA00022692"/>
    </source>
</evidence>
<dbReference type="InterPro" id="IPR050366">
    <property type="entry name" value="BP-dependent_transpt_permease"/>
</dbReference>
<sequence>MSEMEPDVRAVQAAEGLPAQAGPPERRWGESLHFALRNTKLLVGAGVVLLLLLTGLVAPLFVQEGPNVYVGPQAQAPSAEYWLGTTNFGQDVYAQFVYGLRSTFLVGLVGGGIAAVVGMVVGFTAGYRGGLVDEVLNMITNVVLVLPALVVLIIAAAYLQARGIALQGLFIGLTSWPWVARAVRAQTLSLATRDFVDLARMSGRRAHSIVFREIAPNMSSYLFMTFILLFGSAILIAAGLDFIGLGPTEGVSLGLMMHNAVTWGALQLGMWWWFVPPGLGITALVGSLYIMNVGLDEVFNPKLREL</sequence>
<dbReference type="InterPro" id="IPR035906">
    <property type="entry name" value="MetI-like_sf"/>
</dbReference>
<gene>
    <name evidence="9" type="ORF">HNR12_000410</name>
</gene>
<evidence type="ECO:0000256" key="1">
    <source>
        <dbReference type="ARBA" id="ARBA00004651"/>
    </source>
</evidence>
<feature type="transmembrane region" description="Helical" evidence="7">
    <location>
        <begin position="104"/>
        <end position="127"/>
    </location>
</feature>
<accession>A0A853BFM5</accession>
<evidence type="ECO:0000256" key="7">
    <source>
        <dbReference type="RuleBase" id="RU363032"/>
    </source>
</evidence>
<keyword evidence="4 7" id="KW-0812">Transmembrane</keyword>